<evidence type="ECO:0000313" key="11">
    <source>
        <dbReference type="EMBL" id="RZF41536.1"/>
    </source>
</evidence>
<evidence type="ECO:0000256" key="10">
    <source>
        <dbReference type="SAM" id="Phobius"/>
    </source>
</evidence>
<feature type="transmembrane region" description="Helical" evidence="10">
    <location>
        <begin position="24"/>
        <end position="44"/>
    </location>
</feature>
<dbReference type="AlphaFoldDB" id="A0A482X7A1"/>
<evidence type="ECO:0000256" key="8">
    <source>
        <dbReference type="ARBA" id="ARBA00023170"/>
    </source>
</evidence>
<keyword evidence="7 10" id="KW-0472">Membrane</keyword>
<organism evidence="11 12">
    <name type="scientific">Laodelphax striatellus</name>
    <name type="common">Small brown planthopper</name>
    <name type="synonym">Delphax striatella</name>
    <dbReference type="NCBI Taxonomy" id="195883"/>
    <lineage>
        <taxon>Eukaryota</taxon>
        <taxon>Metazoa</taxon>
        <taxon>Ecdysozoa</taxon>
        <taxon>Arthropoda</taxon>
        <taxon>Hexapoda</taxon>
        <taxon>Insecta</taxon>
        <taxon>Pterygota</taxon>
        <taxon>Neoptera</taxon>
        <taxon>Paraneoptera</taxon>
        <taxon>Hemiptera</taxon>
        <taxon>Auchenorrhyncha</taxon>
        <taxon>Fulgoroidea</taxon>
        <taxon>Delphacidae</taxon>
        <taxon>Criomorphinae</taxon>
        <taxon>Laodelphax</taxon>
    </lineage>
</organism>
<keyword evidence="6 10" id="KW-1133">Transmembrane helix</keyword>
<dbReference type="PANTHER" id="PTHR21137:SF35">
    <property type="entry name" value="ODORANT RECEPTOR 19A-RELATED"/>
    <property type="match status" value="1"/>
</dbReference>
<comment type="subcellular location">
    <subcellularLocation>
        <location evidence="1">Cell membrane</location>
        <topology evidence="1">Multi-pass membrane protein</topology>
    </subcellularLocation>
</comment>
<dbReference type="EMBL" id="QKKF02016774">
    <property type="protein sequence ID" value="RZF41536.1"/>
    <property type="molecule type" value="Genomic_DNA"/>
</dbReference>
<dbReference type="Proteomes" id="UP000291343">
    <property type="component" value="Unassembled WGS sequence"/>
</dbReference>
<evidence type="ECO:0000256" key="6">
    <source>
        <dbReference type="ARBA" id="ARBA00022989"/>
    </source>
</evidence>
<keyword evidence="3" id="KW-0716">Sensory transduction</keyword>
<dbReference type="InterPro" id="IPR004117">
    <property type="entry name" value="7tm6_olfct_rcpt"/>
</dbReference>
<dbReference type="OrthoDB" id="7540137at2759"/>
<keyword evidence="9" id="KW-0807">Transducer</keyword>
<accession>A0A482X7A1</accession>
<keyword evidence="5" id="KW-0552">Olfaction</keyword>
<evidence type="ECO:0000256" key="2">
    <source>
        <dbReference type="ARBA" id="ARBA00022475"/>
    </source>
</evidence>
<keyword evidence="12" id="KW-1185">Reference proteome</keyword>
<evidence type="ECO:0000256" key="5">
    <source>
        <dbReference type="ARBA" id="ARBA00022725"/>
    </source>
</evidence>
<dbReference type="Pfam" id="PF02949">
    <property type="entry name" value="7tm_6"/>
    <property type="match status" value="1"/>
</dbReference>
<dbReference type="GO" id="GO:0007165">
    <property type="term" value="P:signal transduction"/>
    <property type="evidence" value="ECO:0007669"/>
    <property type="project" value="UniProtKB-KW"/>
</dbReference>
<feature type="transmembrane region" description="Helical" evidence="10">
    <location>
        <begin position="120"/>
        <end position="140"/>
    </location>
</feature>
<keyword evidence="4 10" id="KW-0812">Transmembrane</keyword>
<reference evidence="11 12" key="1">
    <citation type="journal article" date="2017" name="Gigascience">
        <title>Genome sequence of the small brown planthopper, Laodelphax striatellus.</title>
        <authorList>
            <person name="Zhu J."/>
            <person name="Jiang F."/>
            <person name="Wang X."/>
            <person name="Yang P."/>
            <person name="Bao Y."/>
            <person name="Zhao W."/>
            <person name="Wang W."/>
            <person name="Lu H."/>
            <person name="Wang Q."/>
            <person name="Cui N."/>
            <person name="Li J."/>
            <person name="Chen X."/>
            <person name="Luo L."/>
            <person name="Yu J."/>
            <person name="Kang L."/>
            <person name="Cui F."/>
        </authorList>
    </citation>
    <scope>NUCLEOTIDE SEQUENCE [LARGE SCALE GENOMIC DNA]</scope>
    <source>
        <strain evidence="11">Lst14</strain>
    </source>
</reference>
<sequence>MERSTSSANNDSRKYTTLTLPPKIVSGIYLILTVLLQLNLMLSVQAGWHDFIQRLITIKDMILTCFCYMSFARVIGRDTTLLCEYVEEHISSVNIGHIKLLIILGLYSRMSFFNINLKNLVVFLMNVYAIQLCLFLIFVIELPDIFSKVRYLLRYSIILSLVFFISVDGEKVTSEGEKLRKALWMCSWTDKPNWLKKSLLTMMTRATVDLKIKPFTLYSLDLTCFTQIVKGTYSYFNIYKSLKK</sequence>
<dbReference type="GO" id="GO:0004984">
    <property type="term" value="F:olfactory receptor activity"/>
    <property type="evidence" value="ECO:0007669"/>
    <property type="project" value="InterPro"/>
</dbReference>
<dbReference type="GO" id="GO:0005549">
    <property type="term" value="F:odorant binding"/>
    <property type="evidence" value="ECO:0007669"/>
    <property type="project" value="InterPro"/>
</dbReference>
<dbReference type="PANTHER" id="PTHR21137">
    <property type="entry name" value="ODORANT RECEPTOR"/>
    <property type="match status" value="1"/>
</dbReference>
<keyword evidence="8" id="KW-0675">Receptor</keyword>
<name>A0A482X7A1_LAOST</name>
<evidence type="ECO:0008006" key="13">
    <source>
        <dbReference type="Google" id="ProtNLM"/>
    </source>
</evidence>
<protein>
    <recommendedName>
        <fullName evidence="13">Odorant receptor</fullName>
    </recommendedName>
</protein>
<dbReference type="GO" id="GO:0005886">
    <property type="term" value="C:plasma membrane"/>
    <property type="evidence" value="ECO:0007669"/>
    <property type="project" value="UniProtKB-SubCell"/>
</dbReference>
<evidence type="ECO:0000256" key="1">
    <source>
        <dbReference type="ARBA" id="ARBA00004651"/>
    </source>
</evidence>
<evidence type="ECO:0000256" key="9">
    <source>
        <dbReference type="ARBA" id="ARBA00023224"/>
    </source>
</evidence>
<comment type="caution">
    <text evidence="11">The sequence shown here is derived from an EMBL/GenBank/DDBJ whole genome shotgun (WGS) entry which is preliminary data.</text>
</comment>
<keyword evidence="2" id="KW-1003">Cell membrane</keyword>
<proteinExistence type="predicted"/>
<evidence type="ECO:0000256" key="4">
    <source>
        <dbReference type="ARBA" id="ARBA00022692"/>
    </source>
</evidence>
<evidence type="ECO:0000313" key="12">
    <source>
        <dbReference type="Proteomes" id="UP000291343"/>
    </source>
</evidence>
<evidence type="ECO:0000256" key="7">
    <source>
        <dbReference type="ARBA" id="ARBA00023136"/>
    </source>
</evidence>
<gene>
    <name evidence="11" type="ORF">LSTR_LSTR000250</name>
</gene>
<evidence type="ECO:0000256" key="3">
    <source>
        <dbReference type="ARBA" id="ARBA00022606"/>
    </source>
</evidence>
<dbReference type="InParanoid" id="A0A482X7A1"/>